<feature type="region of interest" description="Disordered" evidence="1">
    <location>
        <begin position="1"/>
        <end position="92"/>
    </location>
</feature>
<gene>
    <name evidence="3" type="ORF">AF335_32145</name>
    <name evidence="2" type="ORF">FHS36_004163</name>
</gene>
<dbReference type="Proteomes" id="UP000528608">
    <property type="component" value="Unassembled WGS sequence"/>
</dbReference>
<sequence length="120" mass="12126">MARPARTAARDAAPGPVRTAPAAPDAVTAFLADGSSATRTRSRTRPRTRSLAEPTAPRTAARVRAVAPRAEGLGDARLAAHRPPFGPAGDKARRVEAADGEARARFGAAAAQPAAGLGVA</sequence>
<name>A0A2N8NMK3_STREU</name>
<evidence type="ECO:0000313" key="2">
    <source>
        <dbReference type="EMBL" id="MBB5120716.1"/>
    </source>
</evidence>
<dbReference type="Proteomes" id="UP000235945">
    <property type="component" value="Unassembled WGS sequence"/>
</dbReference>
<evidence type="ECO:0000256" key="1">
    <source>
        <dbReference type="SAM" id="MobiDB-lite"/>
    </source>
</evidence>
<feature type="compositionally biased region" description="Low complexity" evidence="1">
    <location>
        <begin position="52"/>
        <end position="71"/>
    </location>
</feature>
<accession>A0A2N8NMK3</accession>
<dbReference type="RefSeq" id="WP_102922047.1">
    <property type="nucleotide sequence ID" value="NZ_JACHJF010000013.1"/>
</dbReference>
<reference evidence="4" key="1">
    <citation type="submission" date="2015-07" db="EMBL/GenBank/DDBJ databases">
        <authorList>
            <person name="Graham D.E."/>
            <person name="Giannone R.J."/>
            <person name="Gulvik C.A."/>
            <person name="Hettich R.L."/>
            <person name="Klingeman D.M."/>
            <person name="Mahan K.M."/>
            <person name="Parry R.J."/>
            <person name="Spain J.C."/>
        </authorList>
    </citation>
    <scope>NUCLEOTIDE SEQUENCE [LARGE SCALE GENOMIC DNA]</scope>
    <source>
        <strain evidence="4">ATCC 27428</strain>
    </source>
</reference>
<evidence type="ECO:0000313" key="5">
    <source>
        <dbReference type="Proteomes" id="UP000528608"/>
    </source>
</evidence>
<keyword evidence="4" id="KW-1185">Reference proteome</keyword>
<evidence type="ECO:0000313" key="4">
    <source>
        <dbReference type="Proteomes" id="UP000235945"/>
    </source>
</evidence>
<comment type="caution">
    <text evidence="3">The sequence shown here is derived from an EMBL/GenBank/DDBJ whole genome shotgun (WGS) entry which is preliminary data.</text>
</comment>
<reference evidence="2 5" key="3">
    <citation type="submission" date="2020-08" db="EMBL/GenBank/DDBJ databases">
        <title>Genomic Encyclopedia of Type Strains, Phase III (KMG-III): the genomes of soil and plant-associated and newly described type strains.</title>
        <authorList>
            <person name="Whitman W."/>
        </authorList>
    </citation>
    <scope>NUCLEOTIDE SEQUENCE [LARGE SCALE GENOMIC DNA]</scope>
    <source>
        <strain evidence="2 5">CECT 3259</strain>
    </source>
</reference>
<reference evidence="3" key="2">
    <citation type="submission" date="2015-07" db="EMBL/GenBank/DDBJ databases">
        <authorList>
            <person name="Noorani M."/>
        </authorList>
    </citation>
    <scope>NUCLEOTIDE SEQUENCE [LARGE SCALE GENOMIC DNA]</scope>
    <source>
        <strain evidence="3">ATCC 27428</strain>
    </source>
</reference>
<evidence type="ECO:0000313" key="3">
    <source>
        <dbReference type="EMBL" id="PNE29999.1"/>
    </source>
</evidence>
<dbReference type="EMBL" id="LGUI01000014">
    <property type="protein sequence ID" value="PNE29999.1"/>
    <property type="molecule type" value="Genomic_DNA"/>
</dbReference>
<protein>
    <submittedName>
        <fullName evidence="3">Uncharacterized protein</fullName>
    </submittedName>
</protein>
<dbReference type="AlphaFoldDB" id="A0A2N8NMK3"/>
<proteinExistence type="predicted"/>
<dbReference type="EMBL" id="JACHJF010000013">
    <property type="protein sequence ID" value="MBB5120716.1"/>
    <property type="molecule type" value="Genomic_DNA"/>
</dbReference>
<feature type="compositionally biased region" description="Low complexity" evidence="1">
    <location>
        <begin position="1"/>
        <end position="16"/>
    </location>
</feature>
<organism evidence="3 4">
    <name type="scientific">Streptomyces eurocidicus</name>
    <name type="common">Streptoverticillium eurocidicus</name>
    <dbReference type="NCBI Taxonomy" id="66423"/>
    <lineage>
        <taxon>Bacteria</taxon>
        <taxon>Bacillati</taxon>
        <taxon>Actinomycetota</taxon>
        <taxon>Actinomycetes</taxon>
        <taxon>Kitasatosporales</taxon>
        <taxon>Streptomycetaceae</taxon>
        <taxon>Streptomyces</taxon>
    </lineage>
</organism>